<comment type="caution">
    <text evidence="15">The sequence shown here is derived from an EMBL/GenBank/DDBJ whole genome shotgun (WGS) entry which is preliminary data.</text>
</comment>
<feature type="chain" id="PRO_5014471426" evidence="14">
    <location>
        <begin position="20"/>
        <end position="55"/>
    </location>
</feature>
<dbReference type="GO" id="GO:0005886">
    <property type="term" value="C:plasma membrane"/>
    <property type="evidence" value="ECO:0007669"/>
    <property type="project" value="UniProtKB-SubCell"/>
</dbReference>
<dbReference type="PANTHER" id="PTHR10630:SF3">
    <property type="entry name" value="MONOCYTE DIFFERENTIATION ANTIGEN CD14"/>
    <property type="match status" value="1"/>
</dbReference>
<organism evidence="15 16">
    <name type="scientific">Pan troglodytes</name>
    <name type="common">Chimpanzee</name>
    <dbReference type="NCBI Taxonomy" id="9598"/>
    <lineage>
        <taxon>Eukaryota</taxon>
        <taxon>Metazoa</taxon>
        <taxon>Chordata</taxon>
        <taxon>Craniata</taxon>
        <taxon>Vertebrata</taxon>
        <taxon>Euteleostomi</taxon>
        <taxon>Mammalia</taxon>
        <taxon>Eutheria</taxon>
        <taxon>Euarchontoglires</taxon>
        <taxon>Primates</taxon>
        <taxon>Haplorrhini</taxon>
        <taxon>Catarrhini</taxon>
        <taxon>Hominidae</taxon>
        <taxon>Pan</taxon>
    </lineage>
</organism>
<evidence type="ECO:0000256" key="14">
    <source>
        <dbReference type="SAM" id="SignalP"/>
    </source>
</evidence>
<evidence type="ECO:0000313" key="15">
    <source>
        <dbReference type="EMBL" id="PNI22657.1"/>
    </source>
</evidence>
<dbReference type="GO" id="GO:0006954">
    <property type="term" value="P:inflammatory response"/>
    <property type="evidence" value="ECO:0007669"/>
    <property type="project" value="UniProtKB-KW"/>
</dbReference>
<evidence type="ECO:0000256" key="10">
    <source>
        <dbReference type="ARBA" id="ARBA00023136"/>
    </source>
</evidence>
<evidence type="ECO:0000256" key="13">
    <source>
        <dbReference type="ARBA" id="ARBA00023198"/>
    </source>
</evidence>
<evidence type="ECO:0000256" key="7">
    <source>
        <dbReference type="ARBA" id="ARBA00022729"/>
    </source>
</evidence>
<evidence type="ECO:0000256" key="8">
    <source>
        <dbReference type="ARBA" id="ARBA00022737"/>
    </source>
</evidence>
<name>A0A2J8JIR0_PANTR</name>
<dbReference type="AlphaFoldDB" id="A0A2J8JIR0"/>
<keyword evidence="7 14" id="KW-0732">Signal</keyword>
<dbReference type="PANTHER" id="PTHR10630">
    <property type="entry name" value="MONOCYTE DIFFERENTIATION ANTIGEN CD14"/>
    <property type="match status" value="1"/>
</dbReference>
<feature type="signal peptide" evidence="14">
    <location>
        <begin position="1"/>
        <end position="19"/>
    </location>
</feature>
<keyword evidence="8" id="KW-0677">Repeat</keyword>
<evidence type="ECO:0000313" key="16">
    <source>
        <dbReference type="Proteomes" id="UP000236370"/>
    </source>
</evidence>
<keyword evidence="6" id="KW-0433">Leucine-rich repeat</keyword>
<dbReference type="InterPro" id="IPR016337">
    <property type="entry name" value="Monocyte_diff_Ag_CD14"/>
</dbReference>
<evidence type="ECO:0000256" key="1">
    <source>
        <dbReference type="ARBA" id="ARBA00004236"/>
    </source>
</evidence>
<keyword evidence="9" id="KW-0391">Immunity</keyword>
<dbReference type="GO" id="GO:0045087">
    <property type="term" value="P:innate immune response"/>
    <property type="evidence" value="ECO:0007669"/>
    <property type="project" value="UniProtKB-KW"/>
</dbReference>
<keyword evidence="13" id="KW-0395">Inflammatory response</keyword>
<evidence type="ECO:0000256" key="3">
    <source>
        <dbReference type="ARBA" id="ARBA00022475"/>
    </source>
</evidence>
<keyword evidence="12" id="KW-0325">Glycoprotein</keyword>
<evidence type="ECO:0000256" key="9">
    <source>
        <dbReference type="ARBA" id="ARBA00022859"/>
    </source>
</evidence>
<gene>
    <name evidence="15" type="ORF">CK820_G0047138</name>
</gene>
<dbReference type="SMR" id="A0A2J8JIR0"/>
<keyword evidence="3" id="KW-1003">Cell membrane</keyword>
<proteinExistence type="predicted"/>
<evidence type="ECO:0000256" key="4">
    <source>
        <dbReference type="ARBA" id="ARBA00022525"/>
    </source>
</evidence>
<sequence length="55" mass="6156">MERASCLLLLLLPLVHVSATTPEPCELDDEDFRCVCNFSEPQPDWSEAFQCVSAV</sequence>
<evidence type="ECO:0000256" key="2">
    <source>
        <dbReference type="ARBA" id="ARBA00004613"/>
    </source>
</evidence>
<evidence type="ECO:0000256" key="12">
    <source>
        <dbReference type="ARBA" id="ARBA00023180"/>
    </source>
</evidence>
<evidence type="ECO:0000256" key="5">
    <source>
        <dbReference type="ARBA" id="ARBA00022588"/>
    </source>
</evidence>
<comment type="subcellular location">
    <subcellularLocation>
        <location evidence="1">Cell membrane</location>
    </subcellularLocation>
    <subcellularLocation>
        <location evidence="2">Secreted</location>
    </subcellularLocation>
</comment>
<dbReference type="GO" id="GO:0005576">
    <property type="term" value="C:extracellular region"/>
    <property type="evidence" value="ECO:0007669"/>
    <property type="project" value="UniProtKB-SubCell"/>
</dbReference>
<accession>A0A2J8JIR0</accession>
<keyword evidence="10" id="KW-0472">Membrane</keyword>
<evidence type="ECO:0000256" key="6">
    <source>
        <dbReference type="ARBA" id="ARBA00022614"/>
    </source>
</evidence>
<keyword evidence="11" id="KW-1015">Disulfide bond</keyword>
<reference evidence="15 16" key="1">
    <citation type="submission" date="2017-12" db="EMBL/GenBank/DDBJ databases">
        <title>High-resolution comparative analysis of great ape genomes.</title>
        <authorList>
            <person name="Pollen A."/>
            <person name="Hastie A."/>
            <person name="Hormozdiari F."/>
            <person name="Dougherty M."/>
            <person name="Liu R."/>
            <person name="Chaisson M."/>
            <person name="Hoppe E."/>
            <person name="Hill C."/>
            <person name="Pang A."/>
            <person name="Hillier L."/>
            <person name="Baker C."/>
            <person name="Armstrong J."/>
            <person name="Shendure J."/>
            <person name="Paten B."/>
            <person name="Wilson R."/>
            <person name="Chao H."/>
            <person name="Schneider V."/>
            <person name="Ventura M."/>
            <person name="Kronenberg Z."/>
            <person name="Murali S."/>
            <person name="Gordon D."/>
            <person name="Cantsilieris S."/>
            <person name="Munson K."/>
            <person name="Nelson B."/>
            <person name="Raja A."/>
            <person name="Underwood J."/>
            <person name="Diekhans M."/>
            <person name="Fiddes I."/>
            <person name="Haussler D."/>
            <person name="Eichler E."/>
        </authorList>
    </citation>
    <scope>NUCLEOTIDE SEQUENCE [LARGE SCALE GENOMIC DNA]</scope>
    <source>
        <strain evidence="15">Yerkes chimp pedigree #C0471</strain>
    </source>
</reference>
<evidence type="ECO:0000256" key="11">
    <source>
        <dbReference type="ARBA" id="ARBA00023157"/>
    </source>
</evidence>
<keyword evidence="5" id="KW-0399">Innate immunity</keyword>
<feature type="non-terminal residue" evidence="15">
    <location>
        <position position="55"/>
    </location>
</feature>
<keyword evidence="4" id="KW-0964">Secreted</keyword>
<dbReference type="EMBL" id="NBAG03000455">
    <property type="protein sequence ID" value="PNI22657.1"/>
    <property type="molecule type" value="Genomic_DNA"/>
</dbReference>
<dbReference type="Proteomes" id="UP000236370">
    <property type="component" value="Unassembled WGS sequence"/>
</dbReference>
<protein>
    <submittedName>
        <fullName evidence="15">CD14 isoform 5</fullName>
    </submittedName>
</protein>